<dbReference type="KEGG" id="vg:22921742"/>
<evidence type="ECO:0000256" key="1">
    <source>
        <dbReference type="SAM" id="Phobius"/>
    </source>
</evidence>
<dbReference type="RefSeq" id="YP_009116675.1">
    <property type="nucleotide sequence ID" value="NC_026242.1"/>
</dbReference>
<feature type="transmembrane region" description="Helical" evidence="1">
    <location>
        <begin position="71"/>
        <end position="92"/>
    </location>
</feature>
<dbReference type="EMBL" id="KM610234">
    <property type="protein sequence ID" value="AJD20088.1"/>
    <property type="molecule type" value="Genomic_DNA"/>
</dbReference>
<keyword evidence="1" id="KW-0812">Transmembrane</keyword>
<keyword evidence="1" id="KW-0472">Membrane</keyword>
<reference evidence="2 3" key="1">
    <citation type="journal article" date="2015" name="J. Virol.">
        <title>The genome of the nucleopolyhedrosis-causing virus from Tipula oleracea sheds new light on the Nudiviridae family.</title>
        <authorList>
            <person name="Bezier A."/>
            <person name="Theze J."/>
            <person name="Gavory F."/>
            <person name="Gaillard J."/>
            <person name="Poulain J."/>
            <person name="Drezen J.M."/>
            <person name="Herniou E.A."/>
        </authorList>
    </citation>
    <scope>NUCLEOTIDE SEQUENCE [LARGE SCALE GENOMIC DNA]</scope>
    <source>
        <strain evidence="2">35</strain>
    </source>
</reference>
<evidence type="ECO:0000313" key="2">
    <source>
        <dbReference type="EMBL" id="AJD20088.1"/>
    </source>
</evidence>
<keyword evidence="3" id="KW-1185">Reference proteome</keyword>
<dbReference type="GeneID" id="22921742"/>
<gene>
    <name evidence="2" type="ORF">TONV_028</name>
</gene>
<evidence type="ECO:0000313" key="3">
    <source>
        <dbReference type="Proteomes" id="UP000201058"/>
    </source>
</evidence>
<dbReference type="Proteomes" id="UP000201058">
    <property type="component" value="Segment"/>
</dbReference>
<feature type="transmembrane region" description="Helical" evidence="1">
    <location>
        <begin position="32"/>
        <end position="51"/>
    </location>
</feature>
<organism evidence="2 3">
    <name type="scientific">Tipula oleracea nudivirus</name>
    <dbReference type="NCBI Taxonomy" id="1546257"/>
    <lineage>
        <taxon>Viruses</taxon>
        <taxon>Viruses incertae sedis</taxon>
        <taxon>Naldaviricetes</taxon>
        <taxon>Lefavirales</taxon>
        <taxon>Nudiviridae</taxon>
        <taxon>Deltanudivirus</taxon>
        <taxon>Deltanudivirus tipoleraceae</taxon>
    </lineage>
</organism>
<name>A0A0B4VGJ6_9VIRU</name>
<protein>
    <submittedName>
        <fullName evidence="2">Uncharacterized protein</fullName>
    </submittedName>
</protein>
<proteinExistence type="predicted"/>
<keyword evidence="1" id="KW-1133">Transmembrane helix</keyword>
<accession>A0A0B4VGJ6</accession>
<sequence length="115" mass="12386">MANVNARQQTRMGTYLDPNCSNLSKQASTMSLTGIIFGVITIILLVTILILNYGVKTDVMGETIKLKHIGWISVASLIAVIISTVVLGIIAANSKKIKQCINASEAQNNIAQPRM</sequence>